<organism evidence="1">
    <name type="scientific">marine sediment metagenome</name>
    <dbReference type="NCBI Taxonomy" id="412755"/>
    <lineage>
        <taxon>unclassified sequences</taxon>
        <taxon>metagenomes</taxon>
        <taxon>ecological metagenomes</taxon>
    </lineage>
</organism>
<gene>
    <name evidence="1" type="ORF">LCGC14_3029690</name>
</gene>
<protein>
    <submittedName>
        <fullName evidence="1">Uncharacterized protein</fullName>
    </submittedName>
</protein>
<dbReference type="AlphaFoldDB" id="A0A0F8XG23"/>
<comment type="caution">
    <text evidence="1">The sequence shown here is derived from an EMBL/GenBank/DDBJ whole genome shotgun (WGS) entry which is preliminary data.</text>
</comment>
<name>A0A0F8XG23_9ZZZZ</name>
<proteinExistence type="predicted"/>
<evidence type="ECO:0000313" key="1">
    <source>
        <dbReference type="EMBL" id="KKK59905.1"/>
    </source>
</evidence>
<dbReference type="EMBL" id="LAZR01063231">
    <property type="protein sequence ID" value="KKK59905.1"/>
    <property type="molecule type" value="Genomic_DNA"/>
</dbReference>
<sequence>MTLPRAYSLVGAGAGDLLANGTVPLTANWDLGGFDLKNVGNIGVGIVAPLSRLHTRGASALRFDNGATDGFIVSQINTNTWSWTGLSAGSFMVLQNASLIIGTSIPRGGLLHLDQGISNAAVPVMLLVQADQSEEFVRLVGYSHASDASLSLVDASALTTPGAIVGWKKEYIQDDANNITDGVYYVPFHTAPTA</sequence>
<reference evidence="1" key="1">
    <citation type="journal article" date="2015" name="Nature">
        <title>Complex archaea that bridge the gap between prokaryotes and eukaryotes.</title>
        <authorList>
            <person name="Spang A."/>
            <person name="Saw J.H."/>
            <person name="Jorgensen S.L."/>
            <person name="Zaremba-Niedzwiedzka K."/>
            <person name="Martijn J."/>
            <person name="Lind A.E."/>
            <person name="van Eijk R."/>
            <person name="Schleper C."/>
            <person name="Guy L."/>
            <person name="Ettema T.J."/>
        </authorList>
    </citation>
    <scope>NUCLEOTIDE SEQUENCE</scope>
</reference>
<accession>A0A0F8XG23</accession>